<feature type="compositionally biased region" description="Acidic residues" evidence="4">
    <location>
        <begin position="32"/>
        <end position="48"/>
    </location>
</feature>
<organism evidence="5 6">
    <name type="scientific">Panicum virgatum</name>
    <name type="common">Blackwell switchgrass</name>
    <dbReference type="NCBI Taxonomy" id="38727"/>
    <lineage>
        <taxon>Eukaryota</taxon>
        <taxon>Viridiplantae</taxon>
        <taxon>Streptophyta</taxon>
        <taxon>Embryophyta</taxon>
        <taxon>Tracheophyta</taxon>
        <taxon>Spermatophyta</taxon>
        <taxon>Magnoliopsida</taxon>
        <taxon>Liliopsida</taxon>
        <taxon>Poales</taxon>
        <taxon>Poaceae</taxon>
        <taxon>PACMAD clade</taxon>
        <taxon>Panicoideae</taxon>
        <taxon>Panicodae</taxon>
        <taxon>Paniceae</taxon>
        <taxon>Panicinae</taxon>
        <taxon>Panicum</taxon>
        <taxon>Panicum sect. Hiantes</taxon>
    </lineage>
</organism>
<dbReference type="AlphaFoldDB" id="A0A8T0NIB8"/>
<comment type="similarity">
    <text evidence="3">Belongs to the SAAL1 family.</text>
</comment>
<comment type="caution">
    <text evidence="5">The sequence shown here is derived from an EMBL/GenBank/DDBJ whole genome shotgun (WGS) entry which is preliminary data.</text>
</comment>
<comment type="subcellular location">
    <subcellularLocation>
        <location evidence="1">Nucleus</location>
    </subcellularLocation>
</comment>
<dbReference type="InterPro" id="IPR016024">
    <property type="entry name" value="ARM-type_fold"/>
</dbReference>
<keyword evidence="6" id="KW-1185">Reference proteome</keyword>
<dbReference type="GO" id="GO:0005634">
    <property type="term" value="C:nucleus"/>
    <property type="evidence" value="ECO:0007669"/>
    <property type="project" value="UniProtKB-SubCell"/>
</dbReference>
<accession>A0A8T0NIB8</accession>
<dbReference type="PANTHER" id="PTHR23424:SF23">
    <property type="entry name" value="PROTEIN SAAL1"/>
    <property type="match status" value="1"/>
</dbReference>
<gene>
    <name evidence="5" type="ORF">PVAP13_9KG048000</name>
</gene>
<dbReference type="Gene3D" id="1.25.10.10">
    <property type="entry name" value="Leucine-rich Repeat Variant"/>
    <property type="match status" value="1"/>
</dbReference>
<evidence type="ECO:0000256" key="2">
    <source>
        <dbReference type="ARBA" id="ARBA00023242"/>
    </source>
</evidence>
<evidence type="ECO:0000256" key="4">
    <source>
        <dbReference type="SAM" id="MobiDB-lite"/>
    </source>
</evidence>
<proteinExistence type="inferred from homology"/>
<evidence type="ECO:0000313" key="6">
    <source>
        <dbReference type="Proteomes" id="UP000823388"/>
    </source>
</evidence>
<evidence type="ECO:0000256" key="3">
    <source>
        <dbReference type="ARBA" id="ARBA00038401"/>
    </source>
</evidence>
<dbReference type="EMBL" id="CM029053">
    <property type="protein sequence ID" value="KAG2546836.1"/>
    <property type="molecule type" value="Genomic_DNA"/>
</dbReference>
<dbReference type="OrthoDB" id="2156856at2759"/>
<dbReference type="Proteomes" id="UP000823388">
    <property type="component" value="Chromosome 9K"/>
</dbReference>
<reference evidence="5" key="1">
    <citation type="submission" date="2020-05" db="EMBL/GenBank/DDBJ databases">
        <title>WGS assembly of Panicum virgatum.</title>
        <authorList>
            <person name="Lovell J.T."/>
            <person name="Jenkins J."/>
            <person name="Shu S."/>
            <person name="Juenger T.E."/>
            <person name="Schmutz J."/>
        </authorList>
    </citation>
    <scope>NUCLEOTIDE SEQUENCE</scope>
    <source>
        <strain evidence="5">AP13</strain>
    </source>
</reference>
<dbReference type="SUPFAM" id="SSF48371">
    <property type="entry name" value="ARM repeat"/>
    <property type="match status" value="1"/>
</dbReference>
<dbReference type="InterPro" id="IPR011989">
    <property type="entry name" value="ARM-like"/>
</dbReference>
<sequence>MSAGAPQEDVLGEGESACDEVLPPQQGREEAGEQEEDDGVEVEEEEEEAPTHLPFAPSSELLDDVTTVDPSYTISLIRQLVPQGSNVEKEFSAKQGAPEEKGENSDNGESAQLENKDPWEECGCILWDLAASKPQAELMMNNLVLEVLLANLHVTQSPRVKEICIGIMGNLACHKSLVSAISMQNGLITTVVDQLFQDDSTCLSETFRFLAAVLRSSASVSWAEALLPDEILSRVLWIIGNTLNSTLLEKSIDFLSTVIDNQDVTAILLQPLIKVGFVDHVISLLASEIKKISDESKFDRSASRDLIFHFMEELSATDSCLEVMSSSDQLIQVLDKIIKLPDKFEDSSYCASVVMILANLLADGKHTVPSLSHDLPFLEGLFDILPLVCDDNQARNALWCILARLLAQAQGIDMNSSSLEHFVSLLLGKFILIKDDLESHRVEKEVELSAEDTYFKHGVSTSLSTICCIMERWIAEKSSLSEEEDAPTESTIENARKLLNYCQNYDM</sequence>
<dbReference type="PANTHER" id="PTHR23424">
    <property type="entry name" value="SERUM AMYLOID A"/>
    <property type="match status" value="1"/>
</dbReference>
<evidence type="ECO:0000313" key="5">
    <source>
        <dbReference type="EMBL" id="KAG2546836.1"/>
    </source>
</evidence>
<feature type="region of interest" description="Disordered" evidence="4">
    <location>
        <begin position="1"/>
        <end position="64"/>
    </location>
</feature>
<evidence type="ECO:0008006" key="7">
    <source>
        <dbReference type="Google" id="ProtNLM"/>
    </source>
</evidence>
<protein>
    <recommendedName>
        <fullName evidence="7">ARM repeat superfamily protein</fullName>
    </recommendedName>
</protein>
<name>A0A8T0NIB8_PANVG</name>
<evidence type="ECO:0000256" key="1">
    <source>
        <dbReference type="ARBA" id="ARBA00004123"/>
    </source>
</evidence>
<feature type="compositionally biased region" description="Basic and acidic residues" evidence="4">
    <location>
        <begin position="87"/>
        <end position="104"/>
    </location>
</feature>
<keyword evidence="2" id="KW-0539">Nucleus</keyword>
<feature type="region of interest" description="Disordered" evidence="4">
    <location>
        <begin position="87"/>
        <end position="114"/>
    </location>
</feature>
<dbReference type="InterPro" id="IPR052464">
    <property type="entry name" value="Synovial_Prolif_Regulator"/>
</dbReference>